<keyword evidence="6" id="KW-0482">Metalloprotease</keyword>
<evidence type="ECO:0000256" key="5">
    <source>
        <dbReference type="ARBA" id="ARBA00022833"/>
    </source>
</evidence>
<dbReference type="Pfam" id="PF16187">
    <property type="entry name" value="Peptidase_M16_M"/>
    <property type="match status" value="1"/>
</dbReference>
<dbReference type="GO" id="GO:0005829">
    <property type="term" value="C:cytosol"/>
    <property type="evidence" value="ECO:0007669"/>
    <property type="project" value="TreeGrafter"/>
</dbReference>
<proteinExistence type="inferred from homology"/>
<dbReference type="GO" id="GO:0005739">
    <property type="term" value="C:mitochondrion"/>
    <property type="evidence" value="ECO:0007669"/>
    <property type="project" value="TreeGrafter"/>
</dbReference>
<dbReference type="GO" id="GO:0051603">
    <property type="term" value="P:proteolysis involved in protein catabolic process"/>
    <property type="evidence" value="ECO:0007669"/>
    <property type="project" value="TreeGrafter"/>
</dbReference>
<dbReference type="OrthoDB" id="952271at2759"/>
<sequence length="1101" mass="122506">MDRPTEPFDLAGLGADWAIKEGSDGKEFAVFQPAIEQSLNDDRDYRLITLRNGLTALLVSDSETDKAAASLSVQIGHLSDPDDLPGLAHFCEHTEYKTYLSRNSGSSNAYTSMDETNYHFDAAPGALPGALARHAQFFTAPLFDPSCTERELNAVDSEFRRNLQLDARRLFQLGKATSSREPGSVYYKFGTGSKESLWEEPKKRGENVRDRLLEWYGQHYSANLMKLAVLSSPHSAESLDELADIVISEYSNIPNVNREAPIFPVSPISPAVAQTEISYRTVKNTPQLRIEFALPDLRASWPTKPGRYLSHFAGHEGPGSILADLKERGWATSLSSSSSNGAPGFEFFRININMTATGLGESSGSLKGPSPPVADPLPSASVAHYKEILSIVFSYLSLLKSTPPLEWAWEEMQQLGKIGWRWKEKGQPHGTVRNLASQLSTSLYPPERSLVGPWFATKWDARLLSDILDAIEPELCRVFVGSQDPLPGRKFWKSKEQHYGTEYDVYPLDLEHISQPVSPPANLALPEQNIFVPSRLELVTKEPSPKPFMRPSLVRQTPTTRLFYKKDDIWCIPRASAYFIFRTYVPLSFAVKTRLLTPPLRSPLADQTPRHAILTQLFTSLIEESLAKYAYDATLAGLDYAVGTETDGFSLTVSGYTDKLSVLIGVVLDKIKCFQADSKQFELVHDRLERAYRNAKLNNPSTTADSHLRHLTRQTHWTFDDRLEGLQGLSTTDVDQHAAKLIAQLQIDALVHGNLAREDALDMLALVEGKLAARPLAPAENDYHRALVLPKGTAATRYSPSTSSNIVYRPIVPSAENVNSAASVYYQVGATTDHALVARLALFAQIAKVPIFSTLRTKEQLGYIVSSSPWTLNAWAGFRVIVQSERPAEYLEDRIEALWSAFCETLERMGEDEFGKERESLAAKKEERAKSLAQESARFWAQIETNELDFASREREAATIRQLTKKDIIDFFQTYISPSSSSRTKLSILMRSQRLQPATTGPLLAAIRASASSAVADAAAALFTSKPTLAQVDEFIQSKIPSLSSEIEVETEKLHKLPVLKDAVRELEEQEVEPFRRGLALAEGYKPVTDFSEDLEMQAHL</sequence>
<dbReference type="GO" id="GO:0043171">
    <property type="term" value="P:peptide catabolic process"/>
    <property type="evidence" value="ECO:0007669"/>
    <property type="project" value="TreeGrafter"/>
</dbReference>
<dbReference type="MEROPS" id="M16.002"/>
<reference evidence="12" key="1">
    <citation type="submission" date="2015-02" db="EMBL/GenBank/DDBJ databases">
        <authorList>
            <person name="Gon?alves P."/>
        </authorList>
    </citation>
    <scope>NUCLEOTIDE SEQUENCE [LARGE SCALE GENOMIC DNA]</scope>
</reference>
<keyword evidence="3" id="KW-0479">Metal-binding</keyword>
<accession>A0A0D6EJ47</accession>
<dbReference type="InterPro" id="IPR050626">
    <property type="entry name" value="Peptidase_M16"/>
</dbReference>
<feature type="domain" description="Peptidase M16 C-terminal" evidence="8">
    <location>
        <begin position="209"/>
        <end position="355"/>
    </location>
</feature>
<dbReference type="InterPro" id="IPR054734">
    <property type="entry name" value="PqqF-like_C_4"/>
</dbReference>
<protein>
    <submittedName>
        <fullName evidence="11">SPOSA6832_01587-mRNA-1:cds</fullName>
    </submittedName>
</protein>
<gene>
    <name evidence="11" type="primary">SPOSA6832_01587</name>
</gene>
<feature type="domain" description="Coenzyme PQQ synthesis protein F-like C-terminal lobe" evidence="10">
    <location>
        <begin position="842"/>
        <end position="940"/>
    </location>
</feature>
<feature type="domain" description="Peptidase M16 middle/third" evidence="9">
    <location>
        <begin position="420"/>
        <end position="724"/>
    </location>
</feature>
<dbReference type="InterPro" id="IPR032632">
    <property type="entry name" value="Peptidase_M16_M"/>
</dbReference>
<evidence type="ECO:0000256" key="1">
    <source>
        <dbReference type="ARBA" id="ARBA00007261"/>
    </source>
</evidence>
<dbReference type="Pfam" id="PF22456">
    <property type="entry name" value="PqqF-like_C_4"/>
    <property type="match status" value="1"/>
</dbReference>
<dbReference type="AlphaFoldDB" id="A0A0D6EJ47"/>
<dbReference type="InterPro" id="IPR011249">
    <property type="entry name" value="Metalloenz_LuxS/M16"/>
</dbReference>
<evidence type="ECO:0000259" key="8">
    <source>
        <dbReference type="Pfam" id="PF05193"/>
    </source>
</evidence>
<dbReference type="SUPFAM" id="SSF63411">
    <property type="entry name" value="LuxS/MPP-like metallohydrolase"/>
    <property type="match status" value="5"/>
</dbReference>
<dbReference type="PANTHER" id="PTHR43690:SF18">
    <property type="entry name" value="INSULIN-DEGRADING ENZYME-RELATED"/>
    <property type="match status" value="1"/>
</dbReference>
<evidence type="ECO:0000313" key="12">
    <source>
        <dbReference type="Proteomes" id="UP000243876"/>
    </source>
</evidence>
<dbReference type="Pfam" id="PF00675">
    <property type="entry name" value="Peptidase_M16"/>
    <property type="match status" value="1"/>
</dbReference>
<comment type="similarity">
    <text evidence="1">Belongs to the peptidase M16 family.</text>
</comment>
<evidence type="ECO:0000256" key="6">
    <source>
        <dbReference type="ARBA" id="ARBA00023049"/>
    </source>
</evidence>
<keyword evidence="4" id="KW-0378">Hydrolase</keyword>
<evidence type="ECO:0000256" key="3">
    <source>
        <dbReference type="ARBA" id="ARBA00022723"/>
    </source>
</evidence>
<name>A0A0D6EJ47_SPOSA</name>
<evidence type="ECO:0000259" key="7">
    <source>
        <dbReference type="Pfam" id="PF00675"/>
    </source>
</evidence>
<dbReference type="InterPro" id="IPR011765">
    <property type="entry name" value="Pept_M16_N"/>
</dbReference>
<keyword evidence="12" id="KW-1185">Reference proteome</keyword>
<dbReference type="GO" id="GO:0046872">
    <property type="term" value="F:metal ion binding"/>
    <property type="evidence" value="ECO:0007669"/>
    <property type="project" value="UniProtKB-KW"/>
</dbReference>
<evidence type="ECO:0000256" key="4">
    <source>
        <dbReference type="ARBA" id="ARBA00022801"/>
    </source>
</evidence>
<evidence type="ECO:0000256" key="2">
    <source>
        <dbReference type="ARBA" id="ARBA00022670"/>
    </source>
</evidence>
<dbReference type="GO" id="GO:0004222">
    <property type="term" value="F:metalloendopeptidase activity"/>
    <property type="evidence" value="ECO:0007669"/>
    <property type="project" value="TreeGrafter"/>
</dbReference>
<dbReference type="Gene3D" id="3.30.830.10">
    <property type="entry name" value="Metalloenzyme, LuxS/M16 peptidase-like"/>
    <property type="match status" value="4"/>
</dbReference>
<dbReference type="Proteomes" id="UP000243876">
    <property type="component" value="Unassembled WGS sequence"/>
</dbReference>
<organism evidence="11 12">
    <name type="scientific">Sporidiobolus salmonicolor</name>
    <name type="common">Yeast-like fungus</name>
    <name type="synonym">Sporobolomyces salmonicolor</name>
    <dbReference type="NCBI Taxonomy" id="5005"/>
    <lineage>
        <taxon>Eukaryota</taxon>
        <taxon>Fungi</taxon>
        <taxon>Dikarya</taxon>
        <taxon>Basidiomycota</taxon>
        <taxon>Pucciniomycotina</taxon>
        <taxon>Microbotryomycetes</taxon>
        <taxon>Sporidiobolales</taxon>
        <taxon>Sporidiobolaceae</taxon>
        <taxon>Sporobolomyces</taxon>
    </lineage>
</organism>
<feature type="domain" description="Peptidase M16 N-terminal" evidence="7">
    <location>
        <begin position="57"/>
        <end position="177"/>
    </location>
</feature>
<dbReference type="InterPro" id="IPR007863">
    <property type="entry name" value="Peptidase_M16_C"/>
</dbReference>
<keyword evidence="2" id="KW-0645">Protease</keyword>
<evidence type="ECO:0000259" key="10">
    <source>
        <dbReference type="Pfam" id="PF22456"/>
    </source>
</evidence>
<dbReference type="EMBL" id="CENE01000004">
    <property type="protein sequence ID" value="CEQ40004.1"/>
    <property type="molecule type" value="Genomic_DNA"/>
</dbReference>
<evidence type="ECO:0000313" key="11">
    <source>
        <dbReference type="EMBL" id="CEQ40004.1"/>
    </source>
</evidence>
<dbReference type="PANTHER" id="PTHR43690">
    <property type="entry name" value="NARDILYSIN"/>
    <property type="match status" value="1"/>
</dbReference>
<keyword evidence="5" id="KW-0862">Zinc</keyword>
<evidence type="ECO:0000259" key="9">
    <source>
        <dbReference type="Pfam" id="PF16187"/>
    </source>
</evidence>
<dbReference type="Pfam" id="PF05193">
    <property type="entry name" value="Peptidase_M16_C"/>
    <property type="match status" value="1"/>
</dbReference>